<feature type="domain" description="DUF4371" evidence="3">
    <location>
        <begin position="7"/>
        <end position="149"/>
    </location>
</feature>
<dbReference type="EMBL" id="CM004470">
    <property type="protein sequence ID" value="OCT90860.1"/>
    <property type="molecule type" value="Genomic_DNA"/>
</dbReference>
<dbReference type="PANTHER" id="PTHR45749:SF23">
    <property type="entry name" value="ZINC FINGER MYM-TYPE PROTEIN 1-LIKE"/>
    <property type="match status" value="1"/>
</dbReference>
<dbReference type="AlphaFoldDB" id="A0A974HUM8"/>
<dbReference type="InterPro" id="IPR012337">
    <property type="entry name" value="RNaseH-like_sf"/>
</dbReference>
<evidence type="ECO:0008006" key="6">
    <source>
        <dbReference type="Google" id="ProtNLM"/>
    </source>
</evidence>
<dbReference type="InterPro" id="IPR008906">
    <property type="entry name" value="HATC_C_dom"/>
</dbReference>
<evidence type="ECO:0000259" key="3">
    <source>
        <dbReference type="Pfam" id="PF14291"/>
    </source>
</evidence>
<dbReference type="PANTHER" id="PTHR45749">
    <property type="match status" value="1"/>
</dbReference>
<dbReference type="Proteomes" id="UP000694892">
    <property type="component" value="Chromosome 3L"/>
</dbReference>
<dbReference type="OMA" id="WITISAQ"/>
<dbReference type="InterPro" id="IPR025398">
    <property type="entry name" value="DUF4371"/>
</dbReference>
<name>A0A974HUM8_XENLA</name>
<proteinExistence type="predicted"/>
<dbReference type="SUPFAM" id="SSF53098">
    <property type="entry name" value="Ribonuclease H-like"/>
    <property type="match status" value="1"/>
</dbReference>
<dbReference type="GO" id="GO:0046983">
    <property type="term" value="F:protein dimerization activity"/>
    <property type="evidence" value="ECO:0007669"/>
    <property type="project" value="InterPro"/>
</dbReference>
<evidence type="ECO:0000313" key="4">
    <source>
        <dbReference type="EMBL" id="OCT90860.1"/>
    </source>
</evidence>
<evidence type="ECO:0000259" key="2">
    <source>
        <dbReference type="Pfam" id="PF05699"/>
    </source>
</evidence>
<organism evidence="4 5">
    <name type="scientific">Xenopus laevis</name>
    <name type="common">African clawed frog</name>
    <dbReference type="NCBI Taxonomy" id="8355"/>
    <lineage>
        <taxon>Eukaryota</taxon>
        <taxon>Metazoa</taxon>
        <taxon>Chordata</taxon>
        <taxon>Craniata</taxon>
        <taxon>Vertebrata</taxon>
        <taxon>Euteleostomi</taxon>
        <taxon>Amphibia</taxon>
        <taxon>Batrachia</taxon>
        <taxon>Anura</taxon>
        <taxon>Pipoidea</taxon>
        <taxon>Pipidae</taxon>
        <taxon>Xenopodinae</taxon>
        <taxon>Xenopus</taxon>
        <taxon>Xenopus</taxon>
    </lineage>
</organism>
<sequence length="386" mass="44108">MFGHPDNGNFMGVLEVISEFDPFLRKHIEKFGNAGKGKPSYLSSTTCLEFIELMGERVVGDIIDHIKIAKYFSIIVDSTPDVTHTDQLTFIVRYVSLDGCIEERFLKFLPILSHTGESLFHSVLTTLDDMGLDIRNCRGPCYDNAANMSLKGYVAGLREEFDNFQKEAKEISSSVSQQYKVDKQRQRKRKKHSDEEAETECIQTGRERFRTGVFLAVIDRLVAEMDRRYQSYSGIHHTFGFLNNISSVSSDDLHILATNLQKKYTDDLEDDFANEICQLREFLQGHETTAARGRLQLIRQKKLLSVFPNVDIALGLFMTLPVTNASGERSFSKLSLIKNKLRSTMQQSRLNHLALMSIESDVLQKMDFTSLIKEFSVRKARKKTFN</sequence>
<evidence type="ECO:0000313" key="5">
    <source>
        <dbReference type="Proteomes" id="UP000694892"/>
    </source>
</evidence>
<evidence type="ECO:0000256" key="1">
    <source>
        <dbReference type="SAM" id="MobiDB-lite"/>
    </source>
</evidence>
<accession>A0A974HUM8</accession>
<dbReference type="Pfam" id="PF05699">
    <property type="entry name" value="Dimer_Tnp_hAT"/>
    <property type="match status" value="1"/>
</dbReference>
<dbReference type="Pfam" id="PF14291">
    <property type="entry name" value="DUF4371"/>
    <property type="match status" value="1"/>
</dbReference>
<gene>
    <name evidence="4" type="ORF">XELAEV_18019477mg</name>
</gene>
<reference evidence="5" key="1">
    <citation type="journal article" date="2016" name="Nature">
        <title>Genome evolution in the allotetraploid frog Xenopus laevis.</title>
        <authorList>
            <person name="Session A.M."/>
            <person name="Uno Y."/>
            <person name="Kwon T."/>
            <person name="Chapman J.A."/>
            <person name="Toyoda A."/>
            <person name="Takahashi S."/>
            <person name="Fukui A."/>
            <person name="Hikosaka A."/>
            <person name="Suzuki A."/>
            <person name="Kondo M."/>
            <person name="van Heeringen S.J."/>
            <person name="Quigley I."/>
            <person name="Heinz S."/>
            <person name="Ogino H."/>
            <person name="Ochi H."/>
            <person name="Hellsten U."/>
            <person name="Lyons J.B."/>
            <person name="Simakov O."/>
            <person name="Putnam N."/>
            <person name="Stites J."/>
            <person name="Kuroki Y."/>
            <person name="Tanaka T."/>
            <person name="Michiue T."/>
            <person name="Watanabe M."/>
            <person name="Bogdanovic O."/>
            <person name="Lister R."/>
            <person name="Georgiou G."/>
            <person name="Paranjpe S.S."/>
            <person name="van Kruijsbergen I."/>
            <person name="Shu S."/>
            <person name="Carlson J."/>
            <person name="Kinoshita T."/>
            <person name="Ohta Y."/>
            <person name="Mawaribuchi S."/>
            <person name="Jenkins J."/>
            <person name="Grimwood J."/>
            <person name="Schmutz J."/>
            <person name="Mitros T."/>
            <person name="Mozaffari S.V."/>
            <person name="Suzuki Y."/>
            <person name="Haramoto Y."/>
            <person name="Yamamoto T.S."/>
            <person name="Takagi C."/>
            <person name="Heald R."/>
            <person name="Miller K."/>
            <person name="Haudenschild C."/>
            <person name="Kitzman J."/>
            <person name="Nakayama T."/>
            <person name="Izutsu Y."/>
            <person name="Robert J."/>
            <person name="Fortriede J."/>
            <person name="Burns K."/>
            <person name="Lotay V."/>
            <person name="Karimi K."/>
            <person name="Yasuoka Y."/>
            <person name="Dichmann D.S."/>
            <person name="Flajnik M.F."/>
            <person name="Houston D.W."/>
            <person name="Shendure J."/>
            <person name="DuPasquier L."/>
            <person name="Vize P.D."/>
            <person name="Zorn A.M."/>
            <person name="Ito M."/>
            <person name="Marcotte E.M."/>
            <person name="Wallingford J.B."/>
            <person name="Ito Y."/>
            <person name="Asashima M."/>
            <person name="Ueno N."/>
            <person name="Matsuda Y."/>
            <person name="Veenstra G.J."/>
            <person name="Fujiyama A."/>
            <person name="Harland R.M."/>
            <person name="Taira M."/>
            <person name="Rokhsar D.S."/>
        </authorList>
    </citation>
    <scope>NUCLEOTIDE SEQUENCE [LARGE SCALE GENOMIC DNA]</scope>
    <source>
        <strain evidence="5">J</strain>
    </source>
</reference>
<protein>
    <recommendedName>
        <fullName evidence="6">HAT C-terminal dimerisation domain-containing protein</fullName>
    </recommendedName>
</protein>
<feature type="domain" description="HAT C-terminal dimerisation" evidence="2">
    <location>
        <begin position="305"/>
        <end position="361"/>
    </location>
</feature>
<feature type="region of interest" description="Disordered" evidence="1">
    <location>
        <begin position="178"/>
        <end position="201"/>
    </location>
</feature>